<evidence type="ECO:0000256" key="1">
    <source>
        <dbReference type="SAM" id="SignalP"/>
    </source>
</evidence>
<dbReference type="Gene3D" id="3.20.20.70">
    <property type="entry name" value="Aldolase class I"/>
    <property type="match status" value="1"/>
</dbReference>
<evidence type="ECO:0000313" key="4">
    <source>
        <dbReference type="Proteomes" id="UP000791080"/>
    </source>
</evidence>
<dbReference type="InterPro" id="IPR017853">
    <property type="entry name" value="GH"/>
</dbReference>
<gene>
    <name evidence="3" type="ORF">G443_004381</name>
</gene>
<comment type="caution">
    <text evidence="3">The sequence shown here is derived from an EMBL/GenBank/DDBJ whole genome shotgun (WGS) entry which is preliminary data.</text>
</comment>
<keyword evidence="4" id="KW-1185">Reference proteome</keyword>
<dbReference type="PANTHER" id="PTHR35273">
    <property type="entry name" value="ALPHA-1,4 POLYGALACTOSAMINIDASE, PUTATIVE (AFU_ORTHOLOGUE AFUA_3G07890)-RELATED"/>
    <property type="match status" value="1"/>
</dbReference>
<sequence>MSRHSTAATLALCLLATGCAYGSAAGQPAEPESTTVAREDAQGWAAPPVNASFDYQIGGEYPLPEDVTVVSRDWYYGSVPQDVYGICYVNAFQTQPDWSGTRPDELSNWPSHLVLLELGDDPNWGGEYLVDISTEGNRIDAVEHLRPMLETCADKGFSAVEFDNLDSWMRFDGTPVEELVPFGQDEAVDFAARLTEVTHDLGMAAAQKNTVELPRAVSLEEIGFDFAIAENCGMWRECQLYRQVFGDNLIAIEYERQHFESTCAEIGDSVSVVLRDVNVTPPGSPTYQYDSC</sequence>
<dbReference type="PROSITE" id="PS51257">
    <property type="entry name" value="PROKAR_LIPOPROTEIN"/>
    <property type="match status" value="1"/>
</dbReference>
<feature type="domain" description="Glycoside-hydrolase family GH114 TIM-barrel" evidence="2">
    <location>
        <begin position="52"/>
        <end position="280"/>
    </location>
</feature>
<reference evidence="3 4" key="1">
    <citation type="submission" date="2022-06" db="EMBL/GenBank/DDBJ databases">
        <title>Genomic Encyclopedia of Type Strains, Phase I: the one thousand microbial genomes (KMG-I) project.</title>
        <authorList>
            <person name="Kyrpides N."/>
        </authorList>
    </citation>
    <scope>NUCLEOTIDE SEQUENCE [LARGE SCALE GENOMIC DNA]</scope>
    <source>
        <strain evidence="3 4">DSM 43889</strain>
    </source>
</reference>
<protein>
    <submittedName>
        <fullName evidence="3">Glycoside-hydrolase family GH114</fullName>
    </submittedName>
</protein>
<accession>A0ABT1JPQ0</accession>
<organism evidence="3 4">
    <name type="scientific">Actinoalloteichus caeruleus DSM 43889</name>
    <dbReference type="NCBI Taxonomy" id="1120930"/>
    <lineage>
        <taxon>Bacteria</taxon>
        <taxon>Bacillati</taxon>
        <taxon>Actinomycetota</taxon>
        <taxon>Actinomycetes</taxon>
        <taxon>Pseudonocardiales</taxon>
        <taxon>Pseudonocardiaceae</taxon>
        <taxon>Actinoalloteichus</taxon>
        <taxon>Actinoalloteichus cyanogriseus</taxon>
    </lineage>
</organism>
<evidence type="ECO:0000259" key="2">
    <source>
        <dbReference type="Pfam" id="PF03537"/>
    </source>
</evidence>
<dbReference type="EMBL" id="AUBJ02000001">
    <property type="protein sequence ID" value="MCP2334111.1"/>
    <property type="molecule type" value="Genomic_DNA"/>
</dbReference>
<feature type="chain" id="PRO_5046191546" evidence="1">
    <location>
        <begin position="25"/>
        <end position="292"/>
    </location>
</feature>
<keyword evidence="1" id="KW-0732">Signal</keyword>
<dbReference type="Pfam" id="PF03537">
    <property type="entry name" value="Glyco_hydro_114"/>
    <property type="match status" value="1"/>
</dbReference>
<name>A0ABT1JPQ0_ACTCY</name>
<dbReference type="PANTHER" id="PTHR35273:SF2">
    <property type="entry name" value="ALPHA-GALACTOSIDASE"/>
    <property type="match status" value="1"/>
</dbReference>
<dbReference type="InterPro" id="IPR004352">
    <property type="entry name" value="GH114_TIM-barrel"/>
</dbReference>
<dbReference type="SUPFAM" id="SSF51445">
    <property type="entry name" value="(Trans)glycosidases"/>
    <property type="match status" value="1"/>
</dbReference>
<dbReference type="RefSeq" id="WP_016696892.1">
    <property type="nucleotide sequence ID" value="NZ_AUBJ02000001.1"/>
</dbReference>
<evidence type="ECO:0000313" key="3">
    <source>
        <dbReference type="EMBL" id="MCP2334111.1"/>
    </source>
</evidence>
<dbReference type="InterPro" id="IPR013785">
    <property type="entry name" value="Aldolase_TIM"/>
</dbReference>
<feature type="signal peptide" evidence="1">
    <location>
        <begin position="1"/>
        <end position="24"/>
    </location>
</feature>
<proteinExistence type="predicted"/>
<dbReference type="Proteomes" id="UP000791080">
    <property type="component" value="Unassembled WGS sequence"/>
</dbReference>